<gene>
    <name evidence="1" type="ORF">AFE02nite_09010</name>
</gene>
<proteinExistence type="predicted"/>
<organism evidence="1 2">
    <name type="scientific">Actinotalea fermentans</name>
    <dbReference type="NCBI Taxonomy" id="43671"/>
    <lineage>
        <taxon>Bacteria</taxon>
        <taxon>Bacillati</taxon>
        <taxon>Actinomycetota</taxon>
        <taxon>Actinomycetes</taxon>
        <taxon>Micrococcales</taxon>
        <taxon>Cellulomonadaceae</taxon>
        <taxon>Actinotalea</taxon>
    </lineage>
</organism>
<dbReference type="InterPro" id="IPR036388">
    <property type="entry name" value="WH-like_DNA-bd_sf"/>
</dbReference>
<dbReference type="EMBL" id="BJYK01000001">
    <property type="protein sequence ID" value="GEN79167.1"/>
    <property type="molecule type" value="Genomic_DNA"/>
</dbReference>
<protein>
    <recommendedName>
        <fullName evidence="3">Transcriptional regulator</fullName>
    </recommendedName>
</protein>
<dbReference type="InterPro" id="IPR036390">
    <property type="entry name" value="WH_DNA-bd_sf"/>
</dbReference>
<evidence type="ECO:0000313" key="2">
    <source>
        <dbReference type="Proteomes" id="UP000321484"/>
    </source>
</evidence>
<reference evidence="1 2" key="1">
    <citation type="submission" date="2019-07" db="EMBL/GenBank/DDBJ databases">
        <title>Whole genome shotgun sequence of Actinotalea fermentans NBRC 105374.</title>
        <authorList>
            <person name="Hosoyama A."/>
            <person name="Uohara A."/>
            <person name="Ohji S."/>
            <person name="Ichikawa N."/>
        </authorList>
    </citation>
    <scope>NUCLEOTIDE SEQUENCE [LARGE SCALE GENOMIC DNA]</scope>
    <source>
        <strain evidence="1 2">NBRC 105374</strain>
    </source>
</reference>
<dbReference type="AlphaFoldDB" id="A0A511YVF1"/>
<dbReference type="RefSeq" id="WP_222594319.1">
    <property type="nucleotide sequence ID" value="NZ_BJYK01000001.1"/>
</dbReference>
<evidence type="ECO:0008006" key="3">
    <source>
        <dbReference type="Google" id="ProtNLM"/>
    </source>
</evidence>
<dbReference type="Pfam" id="PF12840">
    <property type="entry name" value="HTH_20"/>
    <property type="match status" value="1"/>
</dbReference>
<sequence length="240" mass="25384">MTQPVATSDVTSEEDCSTRQRILRLIVEEGPVSAVQLATDLELTPAGVRRHVGVMLAAGEIAEHHSPVPGRAQRGRPARRYVATARGQASLTSAYSDLAAEALAFVGRLGGEEAVREFARQRVLEMHSHHGDAIARASDVSERLGVLAERLSDDGFAASVRPLPGGRAVQLCQGHCPVQAVAARFPQLCEAEAQLFSDLLGVHVQRLSTLASGGHVCTTHVPLATVPVPTEPAATTEGTR</sequence>
<comment type="caution">
    <text evidence="1">The sequence shown here is derived from an EMBL/GenBank/DDBJ whole genome shotgun (WGS) entry which is preliminary data.</text>
</comment>
<accession>A0A511YVF1</accession>
<dbReference type="InterPro" id="IPR011991">
    <property type="entry name" value="ArsR-like_HTH"/>
</dbReference>
<evidence type="ECO:0000313" key="1">
    <source>
        <dbReference type="EMBL" id="GEN79167.1"/>
    </source>
</evidence>
<dbReference type="SUPFAM" id="SSF46785">
    <property type="entry name" value="Winged helix' DNA-binding domain"/>
    <property type="match status" value="1"/>
</dbReference>
<dbReference type="CDD" id="cd00090">
    <property type="entry name" value="HTH_ARSR"/>
    <property type="match status" value="1"/>
</dbReference>
<dbReference type="Proteomes" id="UP000321484">
    <property type="component" value="Unassembled WGS sequence"/>
</dbReference>
<name>A0A511YVF1_9CELL</name>
<keyword evidence="2" id="KW-1185">Reference proteome</keyword>
<dbReference type="Gene3D" id="1.10.10.10">
    <property type="entry name" value="Winged helix-like DNA-binding domain superfamily/Winged helix DNA-binding domain"/>
    <property type="match status" value="1"/>
</dbReference>